<name>A0A849KDX4_9BURK</name>
<dbReference type="CDD" id="cd01991">
    <property type="entry name" value="Asn_synthase_B_C"/>
    <property type="match status" value="1"/>
</dbReference>
<keyword evidence="8" id="KW-0028">Amino-acid biosynthesis</keyword>
<dbReference type="InterPro" id="IPR029055">
    <property type="entry name" value="Ntn_hydrolases_N"/>
</dbReference>
<dbReference type="NCBIfam" id="TIGR01536">
    <property type="entry name" value="asn_synth_AEB"/>
    <property type="match status" value="1"/>
</dbReference>
<accession>A0A849KDX4</accession>
<dbReference type="Pfam" id="PF00733">
    <property type="entry name" value="Asn_synthase"/>
    <property type="match status" value="1"/>
</dbReference>
<feature type="active site" description="For GATase activity" evidence="8">
    <location>
        <position position="2"/>
    </location>
</feature>
<evidence type="ECO:0000256" key="8">
    <source>
        <dbReference type="PIRSR" id="PIRSR001589-1"/>
    </source>
</evidence>
<evidence type="ECO:0000256" key="7">
    <source>
        <dbReference type="ARBA" id="ARBA00048741"/>
    </source>
</evidence>
<feature type="binding site" evidence="9">
    <location>
        <position position="106"/>
    </location>
    <ligand>
        <name>L-glutamine</name>
        <dbReference type="ChEBI" id="CHEBI:58359"/>
    </ligand>
</feature>
<organism evidence="12 13">
    <name type="scientific">Ramlibacter montanisoli</name>
    <dbReference type="NCBI Taxonomy" id="2732512"/>
    <lineage>
        <taxon>Bacteria</taxon>
        <taxon>Pseudomonadati</taxon>
        <taxon>Pseudomonadota</taxon>
        <taxon>Betaproteobacteria</taxon>
        <taxon>Burkholderiales</taxon>
        <taxon>Comamonadaceae</taxon>
        <taxon>Ramlibacter</taxon>
    </lineage>
</organism>
<proteinExistence type="inferred from homology"/>
<keyword evidence="5 9" id="KW-0067">ATP-binding</keyword>
<dbReference type="GO" id="GO:0005829">
    <property type="term" value="C:cytosol"/>
    <property type="evidence" value="ECO:0007669"/>
    <property type="project" value="TreeGrafter"/>
</dbReference>
<dbReference type="Gene3D" id="3.40.50.620">
    <property type="entry name" value="HUPs"/>
    <property type="match status" value="1"/>
</dbReference>
<comment type="similarity">
    <text evidence="2">Belongs to the asparagine synthetase family.</text>
</comment>
<dbReference type="Proteomes" id="UP000552954">
    <property type="component" value="Unassembled WGS sequence"/>
</dbReference>
<dbReference type="GO" id="GO:0004066">
    <property type="term" value="F:asparagine synthase (glutamine-hydrolyzing) activity"/>
    <property type="evidence" value="ECO:0007669"/>
    <property type="project" value="UniProtKB-EC"/>
</dbReference>
<reference evidence="12 13" key="2">
    <citation type="submission" date="2020-06" db="EMBL/GenBank/DDBJ databases">
        <title>Ramlibacter rhizophilus sp. nov., isolated from rhizosphere soil of national flower Mugunghwa from South Korea.</title>
        <authorList>
            <person name="Zheng-Fei Y."/>
            <person name="Huan T."/>
        </authorList>
    </citation>
    <scope>NUCLEOTIDE SEQUENCE [LARGE SCALE GENOMIC DNA]</scope>
    <source>
        <strain evidence="12 13">B156</strain>
    </source>
</reference>
<dbReference type="InterPro" id="IPR017932">
    <property type="entry name" value="GATase_2_dom"/>
</dbReference>
<evidence type="ECO:0000256" key="1">
    <source>
        <dbReference type="ARBA" id="ARBA00005187"/>
    </source>
</evidence>
<comment type="pathway">
    <text evidence="1">Amino-acid biosynthesis; L-asparagine biosynthesis; L-asparagine from L-aspartate (L-Gln route): step 1/1.</text>
</comment>
<dbReference type="InterPro" id="IPR001962">
    <property type="entry name" value="Asn_synthase"/>
</dbReference>
<dbReference type="GO" id="GO:0005524">
    <property type="term" value="F:ATP binding"/>
    <property type="evidence" value="ECO:0007669"/>
    <property type="project" value="UniProtKB-KW"/>
</dbReference>
<evidence type="ECO:0000256" key="2">
    <source>
        <dbReference type="ARBA" id="ARBA00005752"/>
    </source>
</evidence>
<evidence type="ECO:0000256" key="9">
    <source>
        <dbReference type="PIRSR" id="PIRSR001589-2"/>
    </source>
</evidence>
<evidence type="ECO:0000313" key="12">
    <source>
        <dbReference type="EMBL" id="NNU43676.1"/>
    </source>
</evidence>
<dbReference type="InterPro" id="IPR033738">
    <property type="entry name" value="AsnB_N"/>
</dbReference>
<dbReference type="RefSeq" id="WP_171559323.1">
    <property type="nucleotide sequence ID" value="NZ_JABFCS010000001.1"/>
</dbReference>
<keyword evidence="13" id="KW-1185">Reference proteome</keyword>
<comment type="catalytic activity">
    <reaction evidence="7">
        <text>L-aspartate + L-glutamine + ATP + H2O = L-asparagine + L-glutamate + AMP + diphosphate + H(+)</text>
        <dbReference type="Rhea" id="RHEA:12228"/>
        <dbReference type="ChEBI" id="CHEBI:15377"/>
        <dbReference type="ChEBI" id="CHEBI:15378"/>
        <dbReference type="ChEBI" id="CHEBI:29985"/>
        <dbReference type="ChEBI" id="CHEBI:29991"/>
        <dbReference type="ChEBI" id="CHEBI:30616"/>
        <dbReference type="ChEBI" id="CHEBI:33019"/>
        <dbReference type="ChEBI" id="CHEBI:58048"/>
        <dbReference type="ChEBI" id="CHEBI:58359"/>
        <dbReference type="ChEBI" id="CHEBI:456215"/>
        <dbReference type="EC" id="6.3.5.4"/>
    </reaction>
</comment>
<evidence type="ECO:0000256" key="5">
    <source>
        <dbReference type="ARBA" id="ARBA00022840"/>
    </source>
</evidence>
<evidence type="ECO:0000256" key="4">
    <source>
        <dbReference type="ARBA" id="ARBA00022741"/>
    </source>
</evidence>
<keyword evidence="12" id="KW-0436">Ligase</keyword>
<dbReference type="PIRSF" id="PIRSF001589">
    <property type="entry name" value="Asn_synthetase_glu-h"/>
    <property type="match status" value="1"/>
</dbReference>
<dbReference type="SUPFAM" id="SSF56235">
    <property type="entry name" value="N-terminal nucleophile aminohydrolases (Ntn hydrolases)"/>
    <property type="match status" value="1"/>
</dbReference>
<dbReference type="InterPro" id="IPR006426">
    <property type="entry name" value="Asn_synth_AEB"/>
</dbReference>
<evidence type="ECO:0000256" key="10">
    <source>
        <dbReference type="PIRSR" id="PIRSR001589-3"/>
    </source>
</evidence>
<sequence>MCGITGLLTFGSVGRPELLHVVGRMAQAIAHRGPDDHGEWADARHGVALGHLRLSIVDLSAAGHQPMVSASGRFVLVFNGEVYNHAELRRALESEGAAPAWRGHSDTETLLAGFECWGVEATLLRCVGMFALALWDTRERRLQLARDRFGEKPLYYGWVRGAFVFGSELKALRAHPGFAAPVCTHAVAEYLRLLYVPAPWSIHEGVYKLEPGCLLTVQDKPPETAPSQPIRAPGAHGTLSVHRWWKLAQVVEQAARERLRDDAEAIEVLEARLAEAVRLQSLADVPLGAFLSGGVDSSLIVALMQQQSARPVQTFTVAFEDPRYDESPHAAAVARHLGTEHHELRVTSAEARSIVPELPTMYDEPFADSSQIPTHLVCRAARSQVTVALSGDAGDELFGGYNRYLWAPRVWGHVSWLHPAARRAVGGGSLRVAASASEHAAVALRHVRHPAEKMRKLATAMEGAHSVDDLYRNLVACWPAPRALLQDPAGLPERRMELPELPHAGLDGSPARMMYWDALTYLPDDILCKVDRAAMAISLETRVPFLDHRVAELAWRLPPQMKLRAGQTKWALRQVLYRHVPRALVERPKSGFAIPLADWLRGPLREWAESLLEEAGLRDQGFLQGRPIRLAWQQHLAGSHDWSQRLWSVLMFQSWLRTNRVA</sequence>
<keyword evidence="4 9" id="KW-0547">Nucleotide-binding</keyword>
<dbReference type="GO" id="GO:0006529">
    <property type="term" value="P:asparagine biosynthetic process"/>
    <property type="evidence" value="ECO:0007669"/>
    <property type="project" value="UniProtKB-KW"/>
</dbReference>
<dbReference type="Gene3D" id="3.60.20.10">
    <property type="entry name" value="Glutamine Phosphoribosylpyrophosphate, subunit 1, domain 1"/>
    <property type="match status" value="1"/>
</dbReference>
<feature type="binding site" evidence="9">
    <location>
        <begin position="390"/>
        <end position="391"/>
    </location>
    <ligand>
        <name>ATP</name>
        <dbReference type="ChEBI" id="CHEBI:30616"/>
    </ligand>
</feature>
<feature type="site" description="Important for beta-aspartyl-AMP intermediate formation" evidence="10">
    <location>
        <position position="392"/>
    </location>
</feature>
<dbReference type="PROSITE" id="PS51278">
    <property type="entry name" value="GATASE_TYPE_2"/>
    <property type="match status" value="1"/>
</dbReference>
<gene>
    <name evidence="12" type="primary">asnB</name>
    <name evidence="12" type="ORF">HK415_11700</name>
</gene>
<dbReference type="InterPro" id="IPR051786">
    <property type="entry name" value="ASN_synthetase/amidase"/>
</dbReference>
<dbReference type="InterPro" id="IPR014729">
    <property type="entry name" value="Rossmann-like_a/b/a_fold"/>
</dbReference>
<dbReference type="Pfam" id="PF13522">
    <property type="entry name" value="GATase_6"/>
    <property type="match status" value="1"/>
</dbReference>
<dbReference type="AlphaFoldDB" id="A0A849KDX4"/>
<dbReference type="SUPFAM" id="SSF52402">
    <property type="entry name" value="Adenine nucleotide alpha hydrolases-like"/>
    <property type="match status" value="1"/>
</dbReference>
<evidence type="ECO:0000256" key="3">
    <source>
        <dbReference type="ARBA" id="ARBA00012737"/>
    </source>
</evidence>
<protein>
    <recommendedName>
        <fullName evidence="3">asparagine synthase (glutamine-hydrolyzing)</fullName>
        <ecNumber evidence="3">6.3.5.4</ecNumber>
    </recommendedName>
</protein>
<comment type="caution">
    <text evidence="12">The sequence shown here is derived from an EMBL/GenBank/DDBJ whole genome shotgun (WGS) entry which is preliminary data.</text>
</comment>
<evidence type="ECO:0000256" key="6">
    <source>
        <dbReference type="ARBA" id="ARBA00022962"/>
    </source>
</evidence>
<dbReference type="EC" id="6.3.5.4" evidence="3"/>
<feature type="domain" description="Glutamine amidotransferase type-2" evidence="11">
    <location>
        <begin position="2"/>
        <end position="220"/>
    </location>
</feature>
<keyword evidence="8" id="KW-0061">Asparagine biosynthesis</keyword>
<reference evidence="12 13" key="1">
    <citation type="submission" date="2020-05" db="EMBL/GenBank/DDBJ databases">
        <authorList>
            <person name="Khan S.A."/>
            <person name="Jeon C.O."/>
            <person name="Chun B.H."/>
        </authorList>
    </citation>
    <scope>NUCLEOTIDE SEQUENCE [LARGE SCALE GENOMIC DNA]</scope>
    <source>
        <strain evidence="12 13">B156</strain>
    </source>
</reference>
<evidence type="ECO:0000259" key="11">
    <source>
        <dbReference type="PROSITE" id="PS51278"/>
    </source>
</evidence>
<keyword evidence="6 8" id="KW-0315">Glutamine amidotransferase</keyword>
<evidence type="ECO:0000313" key="13">
    <source>
        <dbReference type="Proteomes" id="UP000552954"/>
    </source>
</evidence>
<dbReference type="EMBL" id="JABFCS010000001">
    <property type="protein sequence ID" value="NNU43676.1"/>
    <property type="molecule type" value="Genomic_DNA"/>
</dbReference>
<dbReference type="PANTHER" id="PTHR43284">
    <property type="entry name" value="ASPARAGINE SYNTHETASE (GLUTAMINE-HYDROLYZING)"/>
    <property type="match status" value="1"/>
</dbReference>
<dbReference type="CDD" id="cd00712">
    <property type="entry name" value="AsnB"/>
    <property type="match status" value="1"/>
</dbReference>
<dbReference type="PANTHER" id="PTHR43284:SF1">
    <property type="entry name" value="ASPARAGINE SYNTHETASE"/>
    <property type="match status" value="1"/>
</dbReference>
<feature type="binding site" evidence="9">
    <location>
        <position position="317"/>
    </location>
    <ligand>
        <name>ATP</name>
        <dbReference type="ChEBI" id="CHEBI:30616"/>
    </ligand>
</feature>